<evidence type="ECO:0008006" key="3">
    <source>
        <dbReference type="Google" id="ProtNLM"/>
    </source>
</evidence>
<accession>A0A6G0WVD0</accession>
<gene>
    <name evidence="1" type="ORF">Ae201684_011323</name>
</gene>
<dbReference type="Proteomes" id="UP000481153">
    <property type="component" value="Unassembled WGS sequence"/>
</dbReference>
<keyword evidence="2" id="KW-1185">Reference proteome</keyword>
<dbReference type="VEuPathDB" id="FungiDB:AeMF1_011989"/>
<name>A0A6G0WVD0_9STRA</name>
<dbReference type="EMBL" id="VJMJ01000143">
    <property type="protein sequence ID" value="KAF0731421.1"/>
    <property type="molecule type" value="Genomic_DNA"/>
</dbReference>
<evidence type="ECO:0000313" key="1">
    <source>
        <dbReference type="EMBL" id="KAF0731421.1"/>
    </source>
</evidence>
<sequence length="165" mass="18892">MHDYVHADEKWFNVTMVKRMFYAYKDEVIPVRRVKSKTHISKVMFLAAVAKPRYDYNRRQYFDGKIGIWPFLEAIPAKRLSKNRQKGVVELKEQPVNILTYTEKIMTQVIPAIQAKAPQSAIKNGIWIQDNASPHNGINTSRLVSSGIEGISVMNQPANSPDFDV</sequence>
<dbReference type="AlphaFoldDB" id="A0A6G0WVD0"/>
<dbReference type="PANTHER" id="PTHR47169">
    <property type="entry name" value="OS01G0541250 PROTEIN"/>
    <property type="match status" value="1"/>
</dbReference>
<reference evidence="1 2" key="1">
    <citation type="submission" date="2019-07" db="EMBL/GenBank/DDBJ databases">
        <title>Genomics analysis of Aphanomyces spp. identifies a new class of oomycete effector associated with host adaptation.</title>
        <authorList>
            <person name="Gaulin E."/>
        </authorList>
    </citation>
    <scope>NUCLEOTIDE SEQUENCE [LARGE SCALE GENOMIC DNA]</scope>
    <source>
        <strain evidence="1 2">ATCC 201684</strain>
    </source>
</reference>
<organism evidence="1 2">
    <name type="scientific">Aphanomyces euteiches</name>
    <dbReference type="NCBI Taxonomy" id="100861"/>
    <lineage>
        <taxon>Eukaryota</taxon>
        <taxon>Sar</taxon>
        <taxon>Stramenopiles</taxon>
        <taxon>Oomycota</taxon>
        <taxon>Saprolegniomycetes</taxon>
        <taxon>Saprolegniales</taxon>
        <taxon>Verrucalvaceae</taxon>
        <taxon>Aphanomyces</taxon>
    </lineage>
</organism>
<evidence type="ECO:0000313" key="2">
    <source>
        <dbReference type="Proteomes" id="UP000481153"/>
    </source>
</evidence>
<proteinExistence type="predicted"/>
<comment type="caution">
    <text evidence="1">The sequence shown here is derived from an EMBL/GenBank/DDBJ whole genome shotgun (WGS) entry which is preliminary data.</text>
</comment>
<dbReference type="GO" id="GO:0003676">
    <property type="term" value="F:nucleic acid binding"/>
    <property type="evidence" value="ECO:0007669"/>
    <property type="project" value="InterPro"/>
</dbReference>
<dbReference type="Gene3D" id="3.30.420.10">
    <property type="entry name" value="Ribonuclease H-like superfamily/Ribonuclease H"/>
    <property type="match status" value="1"/>
</dbReference>
<dbReference type="InterPro" id="IPR036397">
    <property type="entry name" value="RNaseH_sf"/>
</dbReference>
<protein>
    <recommendedName>
        <fullName evidence="3">Tc1-like transposase DDE domain-containing protein</fullName>
    </recommendedName>
</protein>